<comment type="caution">
    <text evidence="1">The sequence shown here is derived from an EMBL/GenBank/DDBJ whole genome shotgun (WGS) entry which is preliminary data.</text>
</comment>
<sequence length="87" mass="9866">MPSAFINFDPADIWDPILDRVELPRVQPRLLLDAADLPLLKRDLEVKLKMAQYAQDAAARAREQVEAQLRDLATAEDQLAQLPDDDQ</sequence>
<gene>
    <name evidence="1" type="ORF">E1294_49280</name>
</gene>
<keyword evidence="2" id="KW-1185">Reference proteome</keyword>
<organism evidence="1 2">
    <name type="scientific">Nonomuraea diastatica</name>
    <dbReference type="NCBI Taxonomy" id="1848329"/>
    <lineage>
        <taxon>Bacteria</taxon>
        <taxon>Bacillati</taxon>
        <taxon>Actinomycetota</taxon>
        <taxon>Actinomycetes</taxon>
        <taxon>Streptosporangiales</taxon>
        <taxon>Streptosporangiaceae</taxon>
        <taxon>Nonomuraea</taxon>
    </lineage>
</organism>
<dbReference type="EMBL" id="SMKP01000286">
    <property type="protein sequence ID" value="TDD05858.1"/>
    <property type="molecule type" value="Genomic_DNA"/>
</dbReference>
<dbReference type="Proteomes" id="UP000294543">
    <property type="component" value="Unassembled WGS sequence"/>
</dbReference>
<dbReference type="AlphaFoldDB" id="A0A4R4VJF9"/>
<accession>A0A4R4VJF9</accession>
<evidence type="ECO:0000313" key="1">
    <source>
        <dbReference type="EMBL" id="TDD05858.1"/>
    </source>
</evidence>
<protein>
    <submittedName>
        <fullName evidence="1">Uncharacterized protein</fullName>
    </submittedName>
</protein>
<name>A0A4R4VJF9_9ACTN</name>
<evidence type="ECO:0000313" key="2">
    <source>
        <dbReference type="Proteomes" id="UP000294543"/>
    </source>
</evidence>
<proteinExistence type="predicted"/>
<reference evidence="1 2" key="1">
    <citation type="submission" date="2019-03" db="EMBL/GenBank/DDBJ databases">
        <title>Draft genome sequences of novel Actinobacteria.</title>
        <authorList>
            <person name="Sahin N."/>
            <person name="Ay H."/>
            <person name="Saygin H."/>
        </authorList>
    </citation>
    <scope>NUCLEOTIDE SEQUENCE [LARGE SCALE GENOMIC DNA]</scope>
    <source>
        <strain evidence="1 2">KC712</strain>
    </source>
</reference>